<organism evidence="1 2">
    <name type="scientific">Cyanophage S-RIM50</name>
    <dbReference type="NCBI Taxonomy" id="687803"/>
    <lineage>
        <taxon>Viruses</taxon>
        <taxon>Duplodnaviria</taxon>
        <taxon>Heunggongvirae</taxon>
        <taxon>Uroviricota</taxon>
        <taxon>Caudoviricetes</taxon>
        <taxon>Pantevenvirales</taxon>
        <taxon>Kyanoviridae</taxon>
        <taxon>Neptunevirus</taxon>
        <taxon>Neptunevirus srim50</taxon>
    </lineage>
</organism>
<dbReference type="EMBL" id="KU594605">
    <property type="protein sequence ID" value="AMO42856.1"/>
    <property type="molecule type" value="Genomic_DNA"/>
</dbReference>
<dbReference type="KEGG" id="vg:29124078"/>
<proteinExistence type="predicted"/>
<gene>
    <name evidence="1" type="ORF">R290704_074</name>
</gene>
<reference evidence="1 2" key="1">
    <citation type="submission" date="2016-01" db="EMBL/GenBank/DDBJ databases">
        <title>The genomic content and context of auxiliary metabolic genes in marine cyanophages.</title>
        <authorList>
            <person name="Marston M.F."/>
            <person name="Martiny J.B.H."/>
            <person name="Crummett L.T."/>
        </authorList>
    </citation>
    <scope>NUCLEOTIDE SEQUENCE [LARGE SCALE GENOMIC DNA]</scope>
    <source>
        <strain evidence="1">RW_29_0704</strain>
    </source>
</reference>
<dbReference type="RefSeq" id="YP_009302155.1">
    <property type="nucleotide sequence ID" value="NC_031242.1"/>
</dbReference>
<sequence length="78" mass="8991">MQLTSQGQSRAMVVEFQPHAILTDKFVYTLKFMGDEMTKSMRLMSKKEMIETVNARLDLNYEVTDFLTEPSNYSPACC</sequence>
<evidence type="ECO:0000313" key="2">
    <source>
        <dbReference type="Proteomes" id="UP000201797"/>
    </source>
</evidence>
<dbReference type="GeneID" id="29124078"/>
<name>A0A127KLQ5_9CAUD</name>
<accession>A0A127KLQ5</accession>
<keyword evidence="2" id="KW-1185">Reference proteome</keyword>
<protein>
    <submittedName>
        <fullName evidence="1">Uncharacterized protein</fullName>
    </submittedName>
</protein>
<dbReference type="OrthoDB" id="26078at10239"/>
<dbReference type="Proteomes" id="UP000201797">
    <property type="component" value="Segment"/>
</dbReference>
<evidence type="ECO:0000313" key="1">
    <source>
        <dbReference type="EMBL" id="AMO42856.1"/>
    </source>
</evidence>